<sequence length="120" mass="14208">MEWIKDYTPMFMDIAKDAKGREAIEYGLETEEEYKDHLIRIVFEREEQRALDFLLLKLMEQFDMYIGNDEMTTLENGNVAKAIEISKDYQQKSNENKEVFGKFIAQLENALQFKSDVFFG</sequence>
<proteinExistence type="predicted"/>
<accession>A0A1T4PZ61</accession>
<evidence type="ECO:0000313" key="2">
    <source>
        <dbReference type="Proteomes" id="UP000190449"/>
    </source>
</evidence>
<dbReference type="EMBL" id="FUWU01000040">
    <property type="protein sequence ID" value="SJZ96729.1"/>
    <property type="molecule type" value="Genomic_DNA"/>
</dbReference>
<reference evidence="1 2" key="1">
    <citation type="submission" date="2017-02" db="EMBL/GenBank/DDBJ databases">
        <authorList>
            <person name="Peterson S.W."/>
        </authorList>
    </citation>
    <scope>NUCLEOTIDE SEQUENCE [LARGE SCALE GENOMIC DNA]</scope>
    <source>
        <strain evidence="1 2">ATCC 43854</strain>
    </source>
</reference>
<name>A0A1T4PZ61_9BACT</name>
<dbReference type="AlphaFoldDB" id="A0A1T4PZ61"/>
<dbReference type="STRING" id="28122.SAMN02745108_02104"/>
<organism evidence="1 2">
    <name type="scientific">Fibrobacter intestinalis</name>
    <dbReference type="NCBI Taxonomy" id="28122"/>
    <lineage>
        <taxon>Bacteria</taxon>
        <taxon>Pseudomonadati</taxon>
        <taxon>Fibrobacterota</taxon>
        <taxon>Fibrobacteria</taxon>
        <taxon>Fibrobacterales</taxon>
        <taxon>Fibrobacteraceae</taxon>
        <taxon>Fibrobacter</taxon>
    </lineage>
</organism>
<dbReference type="Proteomes" id="UP000190449">
    <property type="component" value="Unassembled WGS sequence"/>
</dbReference>
<gene>
    <name evidence="1" type="ORF">SAMN02745108_02104</name>
</gene>
<evidence type="ECO:0000313" key="1">
    <source>
        <dbReference type="EMBL" id="SJZ96729.1"/>
    </source>
</evidence>
<protein>
    <submittedName>
        <fullName evidence="1">Uncharacterized protein</fullName>
    </submittedName>
</protein>
<dbReference type="RefSeq" id="WP_078776885.1">
    <property type="nucleotide sequence ID" value="NZ_FUWU01000040.1"/>
</dbReference>